<dbReference type="PANTHER" id="PTHR30034:SF6">
    <property type="entry name" value="YOP PROTEINS TRANSLOCATION PROTEIN Q"/>
    <property type="match status" value="1"/>
</dbReference>
<evidence type="ECO:0000256" key="4">
    <source>
        <dbReference type="ARBA" id="ARBA00021898"/>
    </source>
</evidence>
<dbReference type="GO" id="GO:0050918">
    <property type="term" value="P:positive chemotaxis"/>
    <property type="evidence" value="ECO:0007669"/>
    <property type="project" value="TreeGrafter"/>
</dbReference>
<dbReference type="GO" id="GO:0003774">
    <property type="term" value="F:cytoskeletal motor activity"/>
    <property type="evidence" value="ECO:0007669"/>
    <property type="project" value="InterPro"/>
</dbReference>
<reference evidence="12" key="1">
    <citation type="submission" date="2020-05" db="EMBL/GenBank/DDBJ databases">
        <authorList>
            <person name="Chiriac C."/>
            <person name="Salcher M."/>
            <person name="Ghai R."/>
            <person name="Kavagutti S V."/>
        </authorList>
    </citation>
    <scope>NUCLEOTIDE SEQUENCE</scope>
</reference>
<keyword evidence="5" id="KW-1003">Cell membrane</keyword>
<evidence type="ECO:0000256" key="3">
    <source>
        <dbReference type="ARBA" id="ARBA00011049"/>
    </source>
</evidence>
<dbReference type="SUPFAM" id="SSF103039">
    <property type="entry name" value="CheC-like"/>
    <property type="match status" value="1"/>
</dbReference>
<dbReference type="InterPro" id="IPR001543">
    <property type="entry name" value="FliN-like_C"/>
</dbReference>
<dbReference type="CDD" id="cd17908">
    <property type="entry name" value="FliM"/>
    <property type="match status" value="1"/>
</dbReference>
<dbReference type="PIRSF" id="PIRSF002888">
    <property type="entry name" value="FliM"/>
    <property type="match status" value="1"/>
</dbReference>
<comment type="subcellular location">
    <subcellularLocation>
        <location evidence="1">Bacterial flagellum basal body</location>
    </subcellularLocation>
    <subcellularLocation>
        <location evidence="2">Cell membrane</location>
        <topology evidence="2">Peripheral membrane protein</topology>
    </subcellularLocation>
</comment>
<proteinExistence type="inferred from homology"/>
<accession>A0A6J6R277</accession>
<dbReference type="InterPro" id="IPR036429">
    <property type="entry name" value="SpoA-like_sf"/>
</dbReference>
<keyword evidence="7" id="KW-0283">Flagellar rotation</keyword>
<keyword evidence="9" id="KW-0975">Bacterial flagellum</keyword>
<evidence type="ECO:0000256" key="1">
    <source>
        <dbReference type="ARBA" id="ARBA00004117"/>
    </source>
</evidence>
<dbReference type="EMBL" id="CAEZXR010000215">
    <property type="protein sequence ID" value="CAB4717076.1"/>
    <property type="molecule type" value="Genomic_DNA"/>
</dbReference>
<organism evidence="12">
    <name type="scientific">freshwater metagenome</name>
    <dbReference type="NCBI Taxonomy" id="449393"/>
    <lineage>
        <taxon>unclassified sequences</taxon>
        <taxon>metagenomes</taxon>
        <taxon>ecological metagenomes</taxon>
    </lineage>
</organism>
<evidence type="ECO:0000313" key="12">
    <source>
        <dbReference type="EMBL" id="CAB4717076.1"/>
    </source>
</evidence>
<keyword evidence="6" id="KW-0145">Chemotaxis</keyword>
<dbReference type="Pfam" id="PF02154">
    <property type="entry name" value="FliM"/>
    <property type="match status" value="1"/>
</dbReference>
<evidence type="ECO:0000256" key="9">
    <source>
        <dbReference type="ARBA" id="ARBA00023143"/>
    </source>
</evidence>
<evidence type="ECO:0000256" key="7">
    <source>
        <dbReference type="ARBA" id="ARBA00022779"/>
    </source>
</evidence>
<dbReference type="SUPFAM" id="SSF101801">
    <property type="entry name" value="Surface presentation of antigens (SPOA)"/>
    <property type="match status" value="1"/>
</dbReference>
<feature type="domain" description="Flagellar motor switch protein FliN-like C-terminal" evidence="11">
    <location>
        <begin position="256"/>
        <end position="321"/>
    </location>
</feature>
<dbReference type="InterPro" id="IPR001689">
    <property type="entry name" value="Flag_FliM"/>
</dbReference>
<evidence type="ECO:0000256" key="5">
    <source>
        <dbReference type="ARBA" id="ARBA00022475"/>
    </source>
</evidence>
<evidence type="ECO:0000256" key="6">
    <source>
        <dbReference type="ARBA" id="ARBA00022500"/>
    </source>
</evidence>
<sequence>MSATEADTALVSLPQPSFADPRRGSSGTRSRRKSTGEAAAYDFRRPIQLSREHQRILQLGFDGFARQATTVFTSALRSVCSVTLGKIDQRSYAEYVDSLGSTTYLTLFTTDPMPGRGVLDLPLDAVMSCVDHMLGGPGQAAQPQRPLTEIESGVIKGLVGRLLSEMRYSLAAIVALDPQVTGVEYSPQFAQVAGVADVMVVIELELRIDDRPHRMSVCLPFSGLHPHLAAAAAPAPVSNRERAQRAEAAQLLHASFEDVPVEVQIRFRETLLDPATLSGLQVGDVLRLGHPASAPLDVTVDDTTFAHATAGTQGARLAALIVATPQEKP</sequence>
<evidence type="ECO:0000256" key="10">
    <source>
        <dbReference type="SAM" id="MobiDB-lite"/>
    </source>
</evidence>
<dbReference type="InterPro" id="IPR028976">
    <property type="entry name" value="CheC-like_sf"/>
</dbReference>
<dbReference type="PRINTS" id="PR00955">
    <property type="entry name" value="FLGMOTORFLIM"/>
</dbReference>
<evidence type="ECO:0000256" key="2">
    <source>
        <dbReference type="ARBA" id="ARBA00004202"/>
    </source>
</evidence>
<evidence type="ECO:0000259" key="11">
    <source>
        <dbReference type="Pfam" id="PF01052"/>
    </source>
</evidence>
<dbReference type="Pfam" id="PF01052">
    <property type="entry name" value="FliMN_C"/>
    <property type="match status" value="1"/>
</dbReference>
<feature type="region of interest" description="Disordered" evidence="10">
    <location>
        <begin position="1"/>
        <end position="37"/>
    </location>
</feature>
<dbReference type="GO" id="GO:0071978">
    <property type="term" value="P:bacterial-type flagellum-dependent swarming motility"/>
    <property type="evidence" value="ECO:0007669"/>
    <property type="project" value="TreeGrafter"/>
</dbReference>
<dbReference type="AlphaFoldDB" id="A0A6J6R277"/>
<dbReference type="PANTHER" id="PTHR30034">
    <property type="entry name" value="FLAGELLAR MOTOR SWITCH PROTEIN FLIM"/>
    <property type="match status" value="1"/>
</dbReference>
<dbReference type="GO" id="GO:0009425">
    <property type="term" value="C:bacterial-type flagellum basal body"/>
    <property type="evidence" value="ECO:0007669"/>
    <property type="project" value="UniProtKB-SubCell"/>
</dbReference>
<dbReference type="Gene3D" id="3.40.1550.10">
    <property type="entry name" value="CheC-like"/>
    <property type="match status" value="1"/>
</dbReference>
<name>A0A6J6R277_9ZZZZ</name>
<keyword evidence="8" id="KW-0472">Membrane</keyword>
<protein>
    <recommendedName>
        <fullName evidence="4">Flagellar motor switch protein FliM</fullName>
    </recommendedName>
</protein>
<gene>
    <name evidence="12" type="ORF">UFOPK2579_01750</name>
</gene>
<dbReference type="GO" id="GO:0005886">
    <property type="term" value="C:plasma membrane"/>
    <property type="evidence" value="ECO:0007669"/>
    <property type="project" value="UniProtKB-SubCell"/>
</dbReference>
<comment type="similarity">
    <text evidence="3">Belongs to the FliM family.</text>
</comment>
<evidence type="ECO:0000256" key="8">
    <source>
        <dbReference type="ARBA" id="ARBA00023136"/>
    </source>
</evidence>
<dbReference type="Gene3D" id="2.30.330.10">
    <property type="entry name" value="SpoA-like"/>
    <property type="match status" value="1"/>
</dbReference>